<evidence type="ECO:0000256" key="9">
    <source>
        <dbReference type="ARBA" id="ARBA00022842"/>
    </source>
</evidence>
<reference evidence="15 16" key="1">
    <citation type="submission" date="2017-08" db="EMBL/GenBank/DDBJ databases">
        <title>Draft genome sequences of 64 type strains of genus Staph aureus.</title>
        <authorList>
            <person name="Cole K."/>
            <person name="Golubchik T."/>
            <person name="Russell J."/>
            <person name="Foster D."/>
            <person name="Llewelyn M."/>
            <person name="Wilson D."/>
            <person name="Crook D."/>
            <person name="Paul J."/>
        </authorList>
    </citation>
    <scope>NUCLEOTIDE SEQUENCE [LARGE SCALE GENOMIC DNA]</scope>
    <source>
        <strain evidence="15 16">DSM 29875</strain>
    </source>
</reference>
<feature type="domain" description="Pterin-binding" evidence="14">
    <location>
        <begin position="4"/>
        <end position="251"/>
    </location>
</feature>
<evidence type="ECO:0000256" key="10">
    <source>
        <dbReference type="ARBA" id="ARBA00022909"/>
    </source>
</evidence>
<dbReference type="PROSITE" id="PS00792">
    <property type="entry name" value="DHPS_1"/>
    <property type="match status" value="1"/>
</dbReference>
<dbReference type="GeneID" id="98298471"/>
<dbReference type="PANTHER" id="PTHR20941">
    <property type="entry name" value="FOLATE SYNTHESIS PROTEINS"/>
    <property type="match status" value="1"/>
</dbReference>
<proteinExistence type="inferred from homology"/>
<dbReference type="RefSeq" id="WP_103372020.1">
    <property type="nucleotide sequence ID" value="NZ_CBCRVO010000006.1"/>
</dbReference>
<dbReference type="GO" id="GO:0046654">
    <property type="term" value="P:tetrahydrofolate biosynthetic process"/>
    <property type="evidence" value="ECO:0007669"/>
    <property type="project" value="UniProtKB-UniPathway"/>
</dbReference>
<keyword evidence="8 13" id="KW-0479">Metal-binding</keyword>
<dbReference type="FunFam" id="3.20.20.20:FF:000006">
    <property type="entry name" value="Dihydropteroate synthase"/>
    <property type="match status" value="1"/>
</dbReference>
<dbReference type="Gene3D" id="3.20.20.20">
    <property type="entry name" value="Dihydropteroate synthase-like"/>
    <property type="match status" value="1"/>
</dbReference>
<comment type="function">
    <text evidence="12 13">Catalyzes the condensation of para-aminobenzoate (pABA) with 6-hydroxymethyl-7,8-dihydropterin diphosphate (DHPt-PP) to form 7,8-dihydropteroate (H2Pte), the immediate precursor of folate derivatives.</text>
</comment>
<evidence type="ECO:0000256" key="13">
    <source>
        <dbReference type="RuleBase" id="RU361205"/>
    </source>
</evidence>
<comment type="caution">
    <text evidence="15">The sequence shown here is derived from an EMBL/GenBank/DDBJ whole genome shotgun (WGS) entry which is preliminary data.</text>
</comment>
<gene>
    <name evidence="15" type="primary">folP</name>
    <name evidence="15" type="ORF">CD039_08935</name>
</gene>
<keyword evidence="7 13" id="KW-0808">Transferase</keyword>
<evidence type="ECO:0000256" key="6">
    <source>
        <dbReference type="ARBA" id="ARBA00016919"/>
    </source>
</evidence>
<dbReference type="GO" id="GO:0005829">
    <property type="term" value="C:cytosol"/>
    <property type="evidence" value="ECO:0007669"/>
    <property type="project" value="TreeGrafter"/>
</dbReference>
<dbReference type="PROSITE" id="PS50972">
    <property type="entry name" value="PTERIN_BINDING"/>
    <property type="match status" value="1"/>
</dbReference>
<name>A0A2K4FBQ9_9STAP</name>
<evidence type="ECO:0000313" key="16">
    <source>
        <dbReference type="Proteomes" id="UP000242712"/>
    </source>
</evidence>
<dbReference type="Pfam" id="PF00809">
    <property type="entry name" value="Pterin_bind"/>
    <property type="match status" value="1"/>
</dbReference>
<evidence type="ECO:0000256" key="7">
    <source>
        <dbReference type="ARBA" id="ARBA00022679"/>
    </source>
</evidence>
<dbReference type="GO" id="GO:0046656">
    <property type="term" value="P:folic acid biosynthetic process"/>
    <property type="evidence" value="ECO:0007669"/>
    <property type="project" value="UniProtKB-KW"/>
</dbReference>
<keyword evidence="16" id="KW-1185">Reference proteome</keyword>
<comment type="catalytic activity">
    <reaction evidence="1">
        <text>(7,8-dihydropterin-6-yl)methyl diphosphate + 4-aminobenzoate = 7,8-dihydropteroate + diphosphate</text>
        <dbReference type="Rhea" id="RHEA:19949"/>
        <dbReference type="ChEBI" id="CHEBI:17836"/>
        <dbReference type="ChEBI" id="CHEBI:17839"/>
        <dbReference type="ChEBI" id="CHEBI:33019"/>
        <dbReference type="ChEBI" id="CHEBI:72950"/>
        <dbReference type="EC" id="2.5.1.15"/>
    </reaction>
</comment>
<organism evidence="15 16">
    <name type="scientific">Staphylococcus argensis</name>
    <dbReference type="NCBI Taxonomy" id="1607738"/>
    <lineage>
        <taxon>Bacteria</taxon>
        <taxon>Bacillati</taxon>
        <taxon>Bacillota</taxon>
        <taxon>Bacilli</taxon>
        <taxon>Bacillales</taxon>
        <taxon>Staphylococcaceae</taxon>
        <taxon>Staphylococcus</taxon>
    </lineage>
</organism>
<keyword evidence="10 13" id="KW-0289">Folate biosynthesis</keyword>
<dbReference type="InterPro" id="IPR000489">
    <property type="entry name" value="Pterin-binding_dom"/>
</dbReference>
<dbReference type="GO" id="GO:0046872">
    <property type="term" value="F:metal ion binding"/>
    <property type="evidence" value="ECO:0007669"/>
    <property type="project" value="UniProtKB-KW"/>
</dbReference>
<sequence>MAHTKIMGILNVTPDSFSDGGEYNSVEKALQRAKAMIEEGVDIIDIGGVSTRPGHEEVALDEEMERVIPVVKALAELDVQLSVDTFRSEVAEAALKHGATMINDQWAGLYDPEIFNVVAQYGGEIVLMHNGDGQRDEPVMEEMLLRLLKQANQAELAGIPEQKVWLDPGIGFAKTREEEKEVMARLDELVATGYPVLLATSRKRFIKEMANYETRAKERDEATAATTAYGIMKGVKAVRVHNVAMNYKIGQSMDYLKENEDARHNLS</sequence>
<dbReference type="UniPathway" id="UPA00077">
    <property type="reaction ID" value="UER00156"/>
</dbReference>
<dbReference type="PROSITE" id="PS00793">
    <property type="entry name" value="DHPS_2"/>
    <property type="match status" value="1"/>
</dbReference>
<keyword evidence="9 13" id="KW-0460">Magnesium</keyword>
<dbReference type="EMBL" id="PPPX01000015">
    <property type="protein sequence ID" value="POA08706.1"/>
    <property type="molecule type" value="Genomic_DNA"/>
</dbReference>
<evidence type="ECO:0000256" key="3">
    <source>
        <dbReference type="ARBA" id="ARBA00004763"/>
    </source>
</evidence>
<evidence type="ECO:0000313" key="15">
    <source>
        <dbReference type="EMBL" id="POA08706.1"/>
    </source>
</evidence>
<evidence type="ECO:0000256" key="4">
    <source>
        <dbReference type="ARBA" id="ARBA00009503"/>
    </source>
</evidence>
<comment type="similarity">
    <text evidence="4 13">Belongs to the DHPS family.</text>
</comment>
<evidence type="ECO:0000256" key="8">
    <source>
        <dbReference type="ARBA" id="ARBA00022723"/>
    </source>
</evidence>
<dbReference type="InterPro" id="IPR045031">
    <property type="entry name" value="DHP_synth-like"/>
</dbReference>
<evidence type="ECO:0000259" key="14">
    <source>
        <dbReference type="PROSITE" id="PS50972"/>
    </source>
</evidence>
<dbReference type="EC" id="2.5.1.15" evidence="5 13"/>
<evidence type="ECO:0000256" key="1">
    <source>
        <dbReference type="ARBA" id="ARBA00000012"/>
    </source>
</evidence>
<evidence type="ECO:0000256" key="2">
    <source>
        <dbReference type="ARBA" id="ARBA00001946"/>
    </source>
</evidence>
<dbReference type="InterPro" id="IPR011005">
    <property type="entry name" value="Dihydropteroate_synth-like_sf"/>
</dbReference>
<evidence type="ECO:0000256" key="12">
    <source>
        <dbReference type="ARBA" id="ARBA00053449"/>
    </source>
</evidence>
<comment type="cofactor">
    <cofactor evidence="2 13">
        <name>Mg(2+)</name>
        <dbReference type="ChEBI" id="CHEBI:18420"/>
    </cofactor>
</comment>
<accession>A0A2K4FBQ9</accession>
<dbReference type="NCBIfam" id="TIGR01496">
    <property type="entry name" value="DHPS"/>
    <property type="match status" value="1"/>
</dbReference>
<dbReference type="PANTHER" id="PTHR20941:SF1">
    <property type="entry name" value="FOLIC ACID SYNTHESIS PROTEIN FOL1"/>
    <property type="match status" value="1"/>
</dbReference>
<dbReference type="AlphaFoldDB" id="A0A2K4FBQ9"/>
<evidence type="ECO:0000256" key="11">
    <source>
        <dbReference type="ARBA" id="ARBA00030193"/>
    </source>
</evidence>
<dbReference type="GO" id="GO:0004156">
    <property type="term" value="F:dihydropteroate synthase activity"/>
    <property type="evidence" value="ECO:0007669"/>
    <property type="project" value="UniProtKB-EC"/>
</dbReference>
<comment type="pathway">
    <text evidence="3 13">Cofactor biosynthesis; tetrahydrofolate biosynthesis; 7,8-dihydrofolate from 2-amino-4-hydroxy-6-hydroxymethyl-7,8-dihydropteridine diphosphate and 4-aminobenzoate: step 1/2.</text>
</comment>
<dbReference type="CDD" id="cd00739">
    <property type="entry name" value="DHPS"/>
    <property type="match status" value="1"/>
</dbReference>
<protein>
    <recommendedName>
        <fullName evidence="6 13">Dihydropteroate synthase</fullName>
        <shortName evidence="13">DHPS</shortName>
        <ecNumber evidence="5 13">2.5.1.15</ecNumber>
    </recommendedName>
    <alternativeName>
        <fullName evidence="11 13">Dihydropteroate pyrophosphorylase</fullName>
    </alternativeName>
</protein>
<dbReference type="SUPFAM" id="SSF51717">
    <property type="entry name" value="Dihydropteroate synthetase-like"/>
    <property type="match status" value="1"/>
</dbReference>
<dbReference type="OrthoDB" id="9811744at2"/>
<evidence type="ECO:0000256" key="5">
    <source>
        <dbReference type="ARBA" id="ARBA00012458"/>
    </source>
</evidence>
<dbReference type="Proteomes" id="UP000242712">
    <property type="component" value="Unassembled WGS sequence"/>
</dbReference>
<dbReference type="InterPro" id="IPR006390">
    <property type="entry name" value="DHP_synth_dom"/>
</dbReference>